<organism evidence="4 5">
    <name type="scientific">Septoria linicola</name>
    <dbReference type="NCBI Taxonomy" id="215465"/>
    <lineage>
        <taxon>Eukaryota</taxon>
        <taxon>Fungi</taxon>
        <taxon>Dikarya</taxon>
        <taxon>Ascomycota</taxon>
        <taxon>Pezizomycotina</taxon>
        <taxon>Dothideomycetes</taxon>
        <taxon>Dothideomycetidae</taxon>
        <taxon>Mycosphaerellales</taxon>
        <taxon>Mycosphaerellaceae</taxon>
        <taxon>Septoria</taxon>
    </lineage>
</organism>
<evidence type="ECO:0000313" key="4">
    <source>
        <dbReference type="EMBL" id="USW55712.1"/>
    </source>
</evidence>
<dbReference type="Proteomes" id="UP001056384">
    <property type="component" value="Chromosome 7"/>
</dbReference>
<keyword evidence="1" id="KW-0677">Repeat</keyword>
<protein>
    <submittedName>
        <fullName evidence="4">Tetratricopeptide-like helical domain superfamily</fullName>
    </submittedName>
</protein>
<dbReference type="EMBL" id="CP099424">
    <property type="protein sequence ID" value="USW55712.1"/>
    <property type="molecule type" value="Genomic_DNA"/>
</dbReference>
<feature type="repeat" description="PPR" evidence="2">
    <location>
        <begin position="132"/>
        <end position="166"/>
    </location>
</feature>
<evidence type="ECO:0000256" key="1">
    <source>
        <dbReference type="ARBA" id="ARBA00022737"/>
    </source>
</evidence>
<gene>
    <name evidence="4" type="ORF">Slin15195_G090310</name>
</gene>
<dbReference type="InterPro" id="IPR011990">
    <property type="entry name" value="TPR-like_helical_dom_sf"/>
</dbReference>
<dbReference type="Pfam" id="PF13041">
    <property type="entry name" value="PPR_2"/>
    <property type="match status" value="1"/>
</dbReference>
<dbReference type="PANTHER" id="PTHR47942:SF105">
    <property type="entry name" value="ATPASE EXPRESSION PROTEIN 3"/>
    <property type="match status" value="1"/>
</dbReference>
<evidence type="ECO:0000313" key="5">
    <source>
        <dbReference type="Proteomes" id="UP001056384"/>
    </source>
</evidence>
<dbReference type="PANTHER" id="PTHR47942">
    <property type="entry name" value="TETRATRICOPEPTIDE REPEAT (TPR)-LIKE SUPERFAMILY PROTEIN-RELATED"/>
    <property type="match status" value="1"/>
</dbReference>
<reference evidence="4" key="1">
    <citation type="submission" date="2022-06" db="EMBL/GenBank/DDBJ databases">
        <title>Complete genome sequences of two strains of the flax pathogen Septoria linicola.</title>
        <authorList>
            <person name="Lapalu N."/>
            <person name="Simon A."/>
            <person name="Demenou B."/>
            <person name="Paumier D."/>
            <person name="Guillot M.-P."/>
            <person name="Gout L."/>
            <person name="Valade R."/>
        </authorList>
    </citation>
    <scope>NUCLEOTIDE SEQUENCE</scope>
    <source>
        <strain evidence="4">SE15195</strain>
    </source>
</reference>
<evidence type="ECO:0000256" key="3">
    <source>
        <dbReference type="SAM" id="MobiDB-lite"/>
    </source>
</evidence>
<dbReference type="PROSITE" id="PS51375">
    <property type="entry name" value="PPR"/>
    <property type="match status" value="1"/>
</dbReference>
<evidence type="ECO:0000256" key="2">
    <source>
        <dbReference type="PROSITE-ProRule" id="PRU00708"/>
    </source>
</evidence>
<dbReference type="NCBIfam" id="TIGR00756">
    <property type="entry name" value="PPR"/>
    <property type="match status" value="1"/>
</dbReference>
<feature type="region of interest" description="Disordered" evidence="3">
    <location>
        <begin position="697"/>
        <end position="719"/>
    </location>
</feature>
<proteinExistence type="predicted"/>
<dbReference type="InterPro" id="IPR051222">
    <property type="entry name" value="PPR/CCM1_RNA-binding"/>
</dbReference>
<keyword evidence="5" id="KW-1185">Reference proteome</keyword>
<dbReference type="Gene3D" id="1.25.40.10">
    <property type="entry name" value="Tetratricopeptide repeat domain"/>
    <property type="match status" value="2"/>
</dbReference>
<dbReference type="InterPro" id="IPR002885">
    <property type="entry name" value="PPR_rpt"/>
</dbReference>
<dbReference type="AlphaFoldDB" id="A0A9Q9EMN8"/>
<name>A0A9Q9EMN8_9PEZI</name>
<feature type="compositionally biased region" description="Basic and acidic residues" evidence="3">
    <location>
        <begin position="697"/>
        <end position="710"/>
    </location>
</feature>
<accession>A0A9Q9EMN8</accession>
<sequence length="719" mass="80669">MLECRACVSRAIRAIASDGQYGAAALTRPLAFTPHIIASRPQRRRLATVVERDAPAQDALSVLEPVERPTVEQNSHRRAGKMVIANEKALRKELDYLRDPIKLADHVNYTLRSNMPDKALDLCRLASRNMTCTVSWNHVLAWQMQKGQVTKAMDTYNEMKKRGQFPDSYTYMRLLTGFSHHKEHVTKAVSVYHSMSSPTSRVKPSIMHTNAALRVCSLAQDMDALWGIVSKLPEKGANAPDSKTYTTILQAIRHNAMGNEADPSQMARQRNDAVNEGRRIWQEIITKWRNAELEVDEMLVAAMADLLLISRRMQDWDDVLSLVQQTTKLERLVVPFNERATEHVPRPAEDGGDAEHGIILVDDHEGFMPTPSANAFKPVTAAARDSDRSRKSRGGLAWVQPGNAILSILIRACSLMRTPKTANAYWDTLTSAPYNITPDVANFHNLIRLLRNNRSSVRVSHVLQRMHGELGMQAIPVTYAMAMSVCARDHKNPNVMDIAESIVGDMEKHLHYPDAQTLEAYFSLAHTRGNGPEIIHAVNRIQALLDKMLSSPNDSQRKVYDGTHGTSLEYTAIGLYQSLIGAVNTLLSRKLIPNDAIAHWEDRRKALDADLSSVKFRLDSTKQRLEVRRKSDINEKEVKGLRKEDNIAEAKLKWERGKRSVERGSAVAAAAEERGERLVGKRVKRPQVGARKVRPFRVKDKNAPKKKDGFADLPGELGM</sequence>